<dbReference type="InterPro" id="IPR024227">
    <property type="entry name" value="DUF3795"/>
</dbReference>
<dbReference type="Pfam" id="PF03575">
    <property type="entry name" value="Peptidase_S51"/>
    <property type="match status" value="1"/>
</dbReference>
<evidence type="ECO:0000256" key="2">
    <source>
        <dbReference type="ARBA" id="ARBA00022670"/>
    </source>
</evidence>
<name>F1TBX4_9FIRM</name>
<keyword evidence="4" id="KW-0720">Serine protease</keyword>
<dbReference type="Proteomes" id="UP000003860">
    <property type="component" value="Unassembled WGS sequence"/>
</dbReference>
<dbReference type="SUPFAM" id="SSF52317">
    <property type="entry name" value="Class I glutamine amidotransferase-like"/>
    <property type="match status" value="1"/>
</dbReference>
<dbReference type="EMBL" id="ACXX02000005">
    <property type="protein sequence ID" value="EGD48145.1"/>
    <property type="molecule type" value="Genomic_DNA"/>
</dbReference>
<organism evidence="5 6">
    <name type="scientific">Ruminiclostridium papyrosolvens DSM 2782</name>
    <dbReference type="NCBI Taxonomy" id="588581"/>
    <lineage>
        <taxon>Bacteria</taxon>
        <taxon>Bacillati</taxon>
        <taxon>Bacillota</taxon>
        <taxon>Clostridia</taxon>
        <taxon>Eubacteriales</taxon>
        <taxon>Oscillospiraceae</taxon>
        <taxon>Ruminiclostridium</taxon>
    </lineage>
</organism>
<sequence>MKIERGVNMIDSRCGLHCTGCEWKETNGCGGCIETMGHPFHGECPIAICCQDKGLMHCGECDIIPCAKLYGYSYLDSEHGDKPQGARVEVCRCWAAESGKPAWRNVLLTSAGFEDMDGKQKSNIADCFREMLGKSANDAKVLFIPTTAVNNDAKEMDDWCRRELIHIGILPENITTYDIDGSLYEDDAMTYDVIYFTGGDTGYLLRRIKETGFDIIIKKMVYTNKVYVGVSAGSIIATPNIGNPFDESTAGLCLVNAYLSVHCPENMELRTDLPLPHIPLTDNQALVVTCDGYKVVEG</sequence>
<comment type="similarity">
    <text evidence="1">Belongs to the peptidase S51 family.</text>
</comment>
<evidence type="ECO:0000256" key="1">
    <source>
        <dbReference type="ARBA" id="ARBA00006534"/>
    </source>
</evidence>
<evidence type="ECO:0000313" key="6">
    <source>
        <dbReference type="Proteomes" id="UP000003860"/>
    </source>
</evidence>
<evidence type="ECO:0000313" key="5">
    <source>
        <dbReference type="EMBL" id="EGD48145.1"/>
    </source>
</evidence>
<dbReference type="GO" id="GO:0006508">
    <property type="term" value="P:proteolysis"/>
    <property type="evidence" value="ECO:0007669"/>
    <property type="project" value="UniProtKB-KW"/>
</dbReference>
<reference evidence="5" key="1">
    <citation type="submission" date="2009-07" db="EMBL/GenBank/DDBJ databases">
        <authorList>
            <consortium name="US DOE Joint Genome Institute (JGI-PGF)"/>
            <person name="Lucas S."/>
            <person name="Copeland A."/>
            <person name="Lapidus A."/>
            <person name="Glavina del Rio T."/>
            <person name="Tice H."/>
            <person name="Bruce D."/>
            <person name="Goodwin L."/>
            <person name="Pitluck S."/>
            <person name="Larimer F."/>
            <person name="Land M.L."/>
            <person name="Mouttaki H."/>
            <person name="He Z."/>
            <person name="Zhou J."/>
            <person name="Hemme C.L."/>
        </authorList>
    </citation>
    <scope>NUCLEOTIDE SEQUENCE [LARGE SCALE GENOMIC DNA]</scope>
    <source>
        <strain evidence="5">DSM 2782</strain>
    </source>
</reference>
<dbReference type="eggNOG" id="COG3340">
    <property type="taxonomic scope" value="Bacteria"/>
</dbReference>
<dbReference type="STRING" id="588581.Cpap_2837"/>
<dbReference type="PANTHER" id="PTHR20842:SF0">
    <property type="entry name" value="ALPHA-ASPARTYL DIPEPTIDASE"/>
    <property type="match status" value="1"/>
</dbReference>
<dbReference type="PANTHER" id="PTHR20842">
    <property type="entry name" value="PROTEASE S51 ALPHA-ASPARTYL DIPEPTIDASE"/>
    <property type="match status" value="1"/>
</dbReference>
<dbReference type="GO" id="GO:0008236">
    <property type="term" value="F:serine-type peptidase activity"/>
    <property type="evidence" value="ECO:0007669"/>
    <property type="project" value="UniProtKB-KW"/>
</dbReference>
<dbReference type="Gene3D" id="3.40.50.880">
    <property type="match status" value="1"/>
</dbReference>
<dbReference type="InterPro" id="IPR005320">
    <property type="entry name" value="Peptidase_S51"/>
</dbReference>
<gene>
    <name evidence="5" type="ORF">Cpap_2837</name>
</gene>
<dbReference type="AlphaFoldDB" id="F1TBX4"/>
<comment type="caution">
    <text evidence="5">The sequence shown here is derived from an EMBL/GenBank/DDBJ whole genome shotgun (WGS) entry which is preliminary data.</text>
</comment>
<keyword evidence="6" id="KW-1185">Reference proteome</keyword>
<reference evidence="5" key="2">
    <citation type="submission" date="2011-01" db="EMBL/GenBank/DDBJ databases">
        <title>The Non-contiguous Finished genome of Clostridium papyrosolvens.</title>
        <authorList>
            <person name="Lucas S."/>
            <person name="Copeland A."/>
            <person name="Lapidus A."/>
            <person name="Cheng J.-F."/>
            <person name="Goodwin L."/>
            <person name="Pitluck S."/>
            <person name="Misra M."/>
            <person name="Chertkov O."/>
            <person name="Detter J.C."/>
            <person name="Han C."/>
            <person name="Tapia R."/>
            <person name="Land M."/>
            <person name="Hauser L."/>
            <person name="Kyrpides N."/>
            <person name="Ivanova N."/>
            <person name="Pagani I."/>
            <person name="Mouttaki H."/>
            <person name="He Z."/>
            <person name="Zhou J."/>
            <person name="Hemme C.L."/>
            <person name="Woyke T."/>
        </authorList>
    </citation>
    <scope>NUCLEOTIDE SEQUENCE [LARGE SCALE GENOMIC DNA]</scope>
    <source>
        <strain evidence="5">DSM 2782</strain>
    </source>
</reference>
<dbReference type="Pfam" id="PF12675">
    <property type="entry name" value="DUF3795"/>
    <property type="match status" value="1"/>
</dbReference>
<dbReference type="InterPro" id="IPR029062">
    <property type="entry name" value="Class_I_gatase-like"/>
</dbReference>
<keyword evidence="3" id="KW-0378">Hydrolase</keyword>
<protein>
    <submittedName>
        <fullName evidence="5">Peptidase S51 dipeptidase E</fullName>
    </submittedName>
</protein>
<evidence type="ECO:0000256" key="4">
    <source>
        <dbReference type="ARBA" id="ARBA00022825"/>
    </source>
</evidence>
<keyword evidence="2" id="KW-0645">Protease</keyword>
<proteinExistence type="inferred from homology"/>
<accession>F1TBX4</accession>
<evidence type="ECO:0000256" key="3">
    <source>
        <dbReference type="ARBA" id="ARBA00022801"/>
    </source>
</evidence>